<dbReference type="GO" id="GO:1902600">
    <property type="term" value="P:proton transmembrane transport"/>
    <property type="evidence" value="ECO:0007669"/>
    <property type="project" value="InterPro"/>
</dbReference>
<feature type="transmembrane region" description="Helical" evidence="11">
    <location>
        <begin position="342"/>
        <end position="365"/>
    </location>
</feature>
<evidence type="ECO:0000256" key="3">
    <source>
        <dbReference type="ARBA" id="ARBA00022538"/>
    </source>
</evidence>
<evidence type="ECO:0000256" key="10">
    <source>
        <dbReference type="SAM" id="MobiDB-lite"/>
    </source>
</evidence>
<feature type="domain" description="Cation/H(+) antiporter central" evidence="13">
    <location>
        <begin position="482"/>
        <end position="613"/>
    </location>
</feature>
<evidence type="ECO:0000256" key="7">
    <source>
        <dbReference type="ARBA" id="ARBA00023065"/>
    </source>
</evidence>
<dbReference type="GO" id="GO:0098662">
    <property type="term" value="P:inorganic cation transmembrane transport"/>
    <property type="evidence" value="ECO:0000318"/>
    <property type="project" value="GO_Central"/>
</dbReference>
<protein>
    <submittedName>
        <fullName evidence="15">Uncharacterized protein</fullName>
    </submittedName>
</protein>
<evidence type="ECO:0000256" key="8">
    <source>
        <dbReference type="ARBA" id="ARBA00023136"/>
    </source>
</evidence>
<dbReference type="AlphaFoldDB" id="U5D674"/>
<dbReference type="Gramene" id="ERN16927">
    <property type="protein sequence ID" value="ERN16927"/>
    <property type="gene ID" value="AMTR_s00057p00181590"/>
</dbReference>
<dbReference type="InterPro" id="IPR057290">
    <property type="entry name" value="CHX17_C"/>
</dbReference>
<feature type="domain" description="Cation/H+ exchanger transmembrane" evidence="12">
    <location>
        <begin position="47"/>
        <end position="422"/>
    </location>
</feature>
<keyword evidence="6 11" id="KW-1133">Transmembrane helix</keyword>
<evidence type="ECO:0000256" key="6">
    <source>
        <dbReference type="ARBA" id="ARBA00022989"/>
    </source>
</evidence>
<dbReference type="GO" id="GO:0006813">
    <property type="term" value="P:potassium ion transport"/>
    <property type="evidence" value="ECO:0007669"/>
    <property type="project" value="UniProtKB-KW"/>
</dbReference>
<evidence type="ECO:0000256" key="11">
    <source>
        <dbReference type="SAM" id="Phobius"/>
    </source>
</evidence>
<evidence type="ECO:0000259" key="12">
    <source>
        <dbReference type="Pfam" id="PF00999"/>
    </source>
</evidence>
<dbReference type="EMBL" id="KI392405">
    <property type="protein sequence ID" value="ERN16927.1"/>
    <property type="molecule type" value="Genomic_DNA"/>
</dbReference>
<name>U5D674_AMBTC</name>
<evidence type="ECO:0000256" key="9">
    <source>
        <dbReference type="ARBA" id="ARBA00038341"/>
    </source>
</evidence>
<dbReference type="InterPro" id="IPR050794">
    <property type="entry name" value="CPA2_transporter"/>
</dbReference>
<comment type="subcellular location">
    <subcellularLocation>
        <location evidence="1">Membrane</location>
        <topology evidence="1">Multi-pass membrane protein</topology>
    </subcellularLocation>
</comment>
<organism evidence="15 16">
    <name type="scientific">Amborella trichopoda</name>
    <dbReference type="NCBI Taxonomy" id="13333"/>
    <lineage>
        <taxon>Eukaryota</taxon>
        <taxon>Viridiplantae</taxon>
        <taxon>Streptophyta</taxon>
        <taxon>Embryophyta</taxon>
        <taxon>Tracheophyta</taxon>
        <taxon>Spermatophyta</taxon>
        <taxon>Magnoliopsida</taxon>
        <taxon>Amborellales</taxon>
        <taxon>Amborellaceae</taxon>
        <taxon>Amborella</taxon>
    </lineage>
</organism>
<evidence type="ECO:0000259" key="13">
    <source>
        <dbReference type="Pfam" id="PF23256"/>
    </source>
</evidence>
<keyword evidence="7" id="KW-0406">Ion transport</keyword>
<accession>U5D674</accession>
<feature type="transmembrane region" description="Helical" evidence="11">
    <location>
        <begin position="151"/>
        <end position="169"/>
    </location>
</feature>
<feature type="compositionally biased region" description="Basic and acidic residues" evidence="10">
    <location>
        <begin position="663"/>
        <end position="672"/>
    </location>
</feature>
<evidence type="ECO:0000256" key="5">
    <source>
        <dbReference type="ARBA" id="ARBA00022958"/>
    </source>
</evidence>
<dbReference type="InterPro" id="IPR057291">
    <property type="entry name" value="CHX17_2nd"/>
</dbReference>
<evidence type="ECO:0000256" key="2">
    <source>
        <dbReference type="ARBA" id="ARBA00022448"/>
    </source>
</evidence>
<dbReference type="OrthoDB" id="754456at2759"/>
<dbReference type="Proteomes" id="UP000017836">
    <property type="component" value="Unassembled WGS sequence"/>
</dbReference>
<keyword evidence="5" id="KW-0630">Potassium</keyword>
<feature type="transmembrane region" description="Helical" evidence="11">
    <location>
        <begin position="122"/>
        <end position="145"/>
    </location>
</feature>
<dbReference type="GO" id="GO:0015297">
    <property type="term" value="F:antiporter activity"/>
    <property type="evidence" value="ECO:0007669"/>
    <property type="project" value="InterPro"/>
</dbReference>
<dbReference type="PANTHER" id="PTHR32468:SF18">
    <property type="entry name" value="CATION_H(+) ANTIPORTER 1"/>
    <property type="match status" value="1"/>
</dbReference>
<evidence type="ECO:0000313" key="15">
    <source>
        <dbReference type="EMBL" id="ERN16927.1"/>
    </source>
</evidence>
<dbReference type="Pfam" id="PF00999">
    <property type="entry name" value="Na_H_Exchanger"/>
    <property type="match status" value="1"/>
</dbReference>
<feature type="transmembrane region" description="Helical" evidence="11">
    <location>
        <begin position="372"/>
        <end position="392"/>
    </location>
</feature>
<dbReference type="PANTHER" id="PTHR32468">
    <property type="entry name" value="CATION/H + ANTIPORTER"/>
    <property type="match status" value="1"/>
</dbReference>
<evidence type="ECO:0000256" key="4">
    <source>
        <dbReference type="ARBA" id="ARBA00022692"/>
    </source>
</evidence>
<evidence type="ECO:0000259" key="14">
    <source>
        <dbReference type="Pfam" id="PF23259"/>
    </source>
</evidence>
<dbReference type="Pfam" id="PF23256">
    <property type="entry name" value="CHX17_2nd"/>
    <property type="match status" value="1"/>
</dbReference>
<feature type="domain" description="Cation/H(+) antiporter C-terminal" evidence="14">
    <location>
        <begin position="618"/>
        <end position="782"/>
    </location>
</feature>
<dbReference type="GO" id="GO:0016020">
    <property type="term" value="C:membrane"/>
    <property type="evidence" value="ECO:0007669"/>
    <property type="project" value="UniProtKB-SubCell"/>
</dbReference>
<dbReference type="Pfam" id="PF23259">
    <property type="entry name" value="CHX17_C"/>
    <property type="match status" value="1"/>
</dbReference>
<comment type="similarity">
    <text evidence="9">Belongs to the monovalent cation:proton antiporter 2 (CPA2) transporter (TC 2.A.37) family. CHX (TC 2.A.37.4) subfamily.</text>
</comment>
<dbReference type="HOGENOM" id="CLU_005126_6_2_1"/>
<dbReference type="GO" id="GO:0012505">
    <property type="term" value="C:endomembrane system"/>
    <property type="evidence" value="ECO:0000318"/>
    <property type="project" value="GO_Central"/>
</dbReference>
<dbReference type="InterPro" id="IPR038770">
    <property type="entry name" value="Na+/solute_symporter_sf"/>
</dbReference>
<feature type="transmembrane region" description="Helical" evidence="11">
    <location>
        <begin position="263"/>
        <end position="282"/>
    </location>
</feature>
<keyword evidence="3" id="KW-0633">Potassium transport</keyword>
<dbReference type="GO" id="GO:0006885">
    <property type="term" value="P:regulation of pH"/>
    <property type="evidence" value="ECO:0000318"/>
    <property type="project" value="GO_Central"/>
</dbReference>
<feature type="region of interest" description="Disordered" evidence="10">
    <location>
        <begin position="663"/>
        <end position="682"/>
    </location>
</feature>
<keyword evidence="4 11" id="KW-0812">Transmembrane</keyword>
<proteinExistence type="inferred from homology"/>
<keyword evidence="2" id="KW-0813">Transport</keyword>
<keyword evidence="16" id="KW-1185">Reference proteome</keyword>
<sequence length="796" mass="86048">MATTNSTAPPRAPGSCEATGSEKNVSNFSLAVVVMQTCIMLVSIRVLQVPLKRIGQPQIVAEILAGIILGPSGFGNFGLSDLFRPENMQVVGLLSWAGLSFYTFLIGLNMDPWAPWSSGKRVGAIAFAGAAATSILSLAVTPILMNVTGHTLPYAPVALILAIAMSNTASQTLSSLTTQLKLGESAVGRLATQAGLANDTAFLMLVSVASAAYPPRGGGMIESAQRLAAMVGFVALMQYLVGPLVRWMNGRNPEGVPVNRAHVGGVVLGILVITTLCSYWGYNSTLAGFMIGLLFPSEGRLSRVLADRIGYVVYTYGIPLFFCYSGQLTDLKWMKSPEPWEVFAVVFWVGTLGKIVGTLGAAHLLRMPMLEALALSFLMNVKGHLHFIALNMGVASGHLSHSNFVALILCILLTIGIVPPLVNLIVKHARQVAHYRHTALQWQKPGSELRVLACVHGPRNVPASINLLEASRGGPASKTPISIYAMQLVPITDRCAFPQAKPEATPADEARDRSEQIGVAFNAYERASGVVVRHLTAVSTFSTMHEDIRNNAQDVRASIIILPFHKDQCVDGRMEVSTQGFQTVNQKVLRHSPCSVGVLVDRGLGGTTQISATHVSHHVAVLFFGGPDDREALAFGIRVAEHPGVSFNLVRFLERKPVGSQRSFDEKASLEREDLDDLSEQEKERHLDEQFLVEFDERYVTPGRVAYVEKIVSNGAETVAELRALEGMYNLFIVGKGRRSMSPLTSGMTDWEECPEIGPVGDLLSSSDFSVTASVLVVQQYRRSPTAKVDDEYVLV</sequence>
<dbReference type="InterPro" id="IPR006153">
    <property type="entry name" value="Cation/H_exchanger_TM"/>
</dbReference>
<dbReference type="Gene3D" id="1.20.1530.20">
    <property type="match status" value="1"/>
</dbReference>
<feature type="region of interest" description="Disordered" evidence="10">
    <location>
        <begin position="1"/>
        <end position="21"/>
    </location>
</feature>
<dbReference type="eggNOG" id="KOG1650">
    <property type="taxonomic scope" value="Eukaryota"/>
</dbReference>
<feature type="transmembrane region" description="Helical" evidence="11">
    <location>
        <begin position="28"/>
        <end position="47"/>
    </location>
</feature>
<feature type="transmembrane region" description="Helical" evidence="11">
    <location>
        <begin position="91"/>
        <end position="110"/>
    </location>
</feature>
<evidence type="ECO:0000313" key="16">
    <source>
        <dbReference type="Proteomes" id="UP000017836"/>
    </source>
</evidence>
<keyword evidence="8 11" id="KW-0472">Membrane</keyword>
<reference evidence="16" key="1">
    <citation type="journal article" date="2013" name="Science">
        <title>The Amborella genome and the evolution of flowering plants.</title>
        <authorList>
            <consortium name="Amborella Genome Project"/>
        </authorList>
    </citation>
    <scope>NUCLEOTIDE SEQUENCE [LARGE SCALE GENOMIC DNA]</scope>
</reference>
<dbReference type="OMA" id="ITMAHDI"/>
<feature type="transmembrane region" description="Helical" evidence="11">
    <location>
        <begin position="404"/>
        <end position="426"/>
    </location>
</feature>
<gene>
    <name evidence="15" type="ORF">AMTR_s00057p00181590</name>
</gene>
<dbReference type="Gene3D" id="3.40.50.12370">
    <property type="match status" value="1"/>
</dbReference>
<evidence type="ECO:0000256" key="1">
    <source>
        <dbReference type="ARBA" id="ARBA00004141"/>
    </source>
</evidence>
<feature type="transmembrane region" description="Helical" evidence="11">
    <location>
        <begin position="59"/>
        <end position="79"/>
    </location>
</feature>
<dbReference type="KEGG" id="atr:18445257"/>
<feature type="transmembrane region" description="Helical" evidence="11">
    <location>
        <begin position="224"/>
        <end position="242"/>
    </location>
</feature>